<reference evidence="1 2" key="1">
    <citation type="submission" date="2023-07" db="EMBL/GenBank/DDBJ databases">
        <title>Genomic Encyclopedia of Type Strains, Phase IV (KMG-IV): sequencing the most valuable type-strain genomes for metagenomic binning, comparative biology and taxonomic classification.</title>
        <authorList>
            <person name="Goeker M."/>
        </authorList>
    </citation>
    <scope>NUCLEOTIDE SEQUENCE [LARGE SCALE GENOMIC DNA]</scope>
    <source>
        <strain evidence="1 2">DSM 17740</strain>
    </source>
</reference>
<keyword evidence="2" id="KW-1185">Reference proteome</keyword>
<proteinExistence type="predicted"/>
<dbReference type="Proteomes" id="UP001232445">
    <property type="component" value="Unassembled WGS sequence"/>
</dbReference>
<name>A0ABU0CWM2_9BACI</name>
<organism evidence="1 2">
    <name type="scientific">Caldalkalibacillus uzonensis</name>
    <dbReference type="NCBI Taxonomy" id="353224"/>
    <lineage>
        <taxon>Bacteria</taxon>
        <taxon>Bacillati</taxon>
        <taxon>Bacillota</taxon>
        <taxon>Bacilli</taxon>
        <taxon>Bacillales</taxon>
        <taxon>Bacillaceae</taxon>
        <taxon>Caldalkalibacillus</taxon>
    </lineage>
</organism>
<evidence type="ECO:0000313" key="2">
    <source>
        <dbReference type="Proteomes" id="UP001232445"/>
    </source>
</evidence>
<accession>A0ABU0CWM2</accession>
<protein>
    <submittedName>
        <fullName evidence="1">Uncharacterized protein</fullName>
    </submittedName>
</protein>
<dbReference type="EMBL" id="JAUSUQ010000020">
    <property type="protein sequence ID" value="MDQ0340824.1"/>
    <property type="molecule type" value="Genomic_DNA"/>
</dbReference>
<comment type="caution">
    <text evidence="1">The sequence shown here is derived from an EMBL/GenBank/DDBJ whole genome shotgun (WGS) entry which is preliminary data.</text>
</comment>
<gene>
    <name evidence="1" type="ORF">J2S00_003664</name>
</gene>
<sequence length="35" mass="3882">MLGCLLTIKYSPTLCIEVIYTNSEEGGYIEPGPIY</sequence>
<evidence type="ECO:0000313" key="1">
    <source>
        <dbReference type="EMBL" id="MDQ0340824.1"/>
    </source>
</evidence>